<accession>A0A165WM61</accession>
<dbReference type="Proteomes" id="UP000076798">
    <property type="component" value="Unassembled WGS sequence"/>
</dbReference>
<evidence type="ECO:0000313" key="1">
    <source>
        <dbReference type="EMBL" id="KZT31323.1"/>
    </source>
</evidence>
<dbReference type="EMBL" id="KV428651">
    <property type="protein sequence ID" value="KZT31323.1"/>
    <property type="molecule type" value="Genomic_DNA"/>
</dbReference>
<proteinExistence type="predicted"/>
<keyword evidence="2" id="KW-1185">Reference proteome</keyword>
<name>A0A165WM61_9AGAM</name>
<protein>
    <submittedName>
        <fullName evidence="1">Uncharacterized protein</fullName>
    </submittedName>
</protein>
<reference evidence="1 2" key="1">
    <citation type="journal article" date="2016" name="Mol. Biol. Evol.">
        <title>Comparative Genomics of Early-Diverging Mushroom-Forming Fungi Provides Insights into the Origins of Lignocellulose Decay Capabilities.</title>
        <authorList>
            <person name="Nagy L.G."/>
            <person name="Riley R."/>
            <person name="Tritt A."/>
            <person name="Adam C."/>
            <person name="Daum C."/>
            <person name="Floudas D."/>
            <person name="Sun H."/>
            <person name="Yadav J.S."/>
            <person name="Pangilinan J."/>
            <person name="Larsson K.H."/>
            <person name="Matsuura K."/>
            <person name="Barry K."/>
            <person name="Labutti K."/>
            <person name="Kuo R."/>
            <person name="Ohm R.A."/>
            <person name="Bhattacharya S.S."/>
            <person name="Shirouzu T."/>
            <person name="Yoshinaga Y."/>
            <person name="Martin F.M."/>
            <person name="Grigoriev I.V."/>
            <person name="Hibbett D.S."/>
        </authorList>
    </citation>
    <scope>NUCLEOTIDE SEQUENCE [LARGE SCALE GENOMIC DNA]</scope>
    <source>
        <strain evidence="1 2">HHB10207 ss-3</strain>
    </source>
</reference>
<gene>
    <name evidence="1" type="ORF">SISSUDRAFT_1067856</name>
</gene>
<dbReference type="AlphaFoldDB" id="A0A165WM61"/>
<organism evidence="1 2">
    <name type="scientific">Sistotremastrum suecicum HHB10207 ss-3</name>
    <dbReference type="NCBI Taxonomy" id="1314776"/>
    <lineage>
        <taxon>Eukaryota</taxon>
        <taxon>Fungi</taxon>
        <taxon>Dikarya</taxon>
        <taxon>Basidiomycota</taxon>
        <taxon>Agaricomycotina</taxon>
        <taxon>Agaricomycetes</taxon>
        <taxon>Sistotremastrales</taxon>
        <taxon>Sistotremastraceae</taxon>
        <taxon>Sistotremastrum</taxon>
    </lineage>
</organism>
<evidence type="ECO:0000313" key="2">
    <source>
        <dbReference type="Proteomes" id="UP000076798"/>
    </source>
</evidence>
<sequence>MPVKFPQYRPDRAIGAFDARAAVELDGDGWISTPNMPFVPEPYAIAREVRLRADGRYGFDDYTRWPQRYHTQTPHLICIPRSPMTFSFHVSVESASCVNLIFSDPSLTWFTPIENSSVPDIFRLRTVHYKEFQKCLDILKVPVQEVIDSHSAVEGLSRGAGWFHLTLDRILSRLADIPMTYRDLIRHVTEFQRYWLELCGLLEYMLRYLPRIRDARNVDHPVCEDLMGVIVTEANQVQALFSAGIPVWYLRPSYELTAQINVKLVVNLLRPSVCLDDWSDRYEKEPPYSVIFRGSASDIKFVHSRYQFTRSSCSSRPLFDLKTSSSQTCSGQTKTVPARKRKGDHYEPYSATQVRRPRVMSGDHKLKLVDPISKIMPSAVQTWVNALNCLGVRDKAPLRETASGYSLPQARLFASLDETRLRTYLSNWLRVREGWFASLRANDMAGSPLRPQEWRDFLSWMPNEAQSHSSVTTKSQQARADMQHRLATFVKLGWNATRDFGELSFGGRSVFRENGMPDDEVVQLILWELIHLNFVFEFTAVDDHERRYELMNEEELARETVEFTRRSIAMGGIRLITQDDLSATAGLGSALWEAQVRAIEAFRDLMVDWSGLPNSVHVDIKFTTDPAVVFRVYRECAEFYVLKAYDLLGRPPEVPHLMPMQKSGVA</sequence>
<dbReference type="OrthoDB" id="2634326at2759"/>